<evidence type="ECO:0000259" key="2">
    <source>
        <dbReference type="Pfam" id="PF13843"/>
    </source>
</evidence>
<comment type="caution">
    <text evidence="3">The sequence shown here is derived from an EMBL/GenBank/DDBJ whole genome shotgun (WGS) entry which is preliminary data.</text>
</comment>
<keyword evidence="4" id="KW-1185">Reference proteome</keyword>
<feature type="region of interest" description="Disordered" evidence="1">
    <location>
        <begin position="89"/>
        <end position="114"/>
    </location>
</feature>
<name>A0A6G0HM71_LARCR</name>
<dbReference type="Pfam" id="PF13843">
    <property type="entry name" value="DDE_Tnp_1_7"/>
    <property type="match status" value="1"/>
</dbReference>
<dbReference type="Gene3D" id="1.10.10.1070">
    <property type="entry name" value="Zinc finger, BED domain-containing"/>
    <property type="match status" value="1"/>
</dbReference>
<dbReference type="SUPFAM" id="SSF140996">
    <property type="entry name" value="Hermes dimerisation domain"/>
    <property type="match status" value="1"/>
</dbReference>
<organism evidence="3 4">
    <name type="scientific">Larimichthys crocea</name>
    <name type="common">Large yellow croaker</name>
    <name type="synonym">Pseudosciaena crocea</name>
    <dbReference type="NCBI Taxonomy" id="215358"/>
    <lineage>
        <taxon>Eukaryota</taxon>
        <taxon>Metazoa</taxon>
        <taxon>Chordata</taxon>
        <taxon>Craniata</taxon>
        <taxon>Vertebrata</taxon>
        <taxon>Euteleostomi</taxon>
        <taxon>Actinopterygii</taxon>
        <taxon>Neopterygii</taxon>
        <taxon>Teleostei</taxon>
        <taxon>Neoteleostei</taxon>
        <taxon>Acanthomorphata</taxon>
        <taxon>Eupercaria</taxon>
        <taxon>Sciaenidae</taxon>
        <taxon>Larimichthys</taxon>
    </lineage>
</organism>
<dbReference type="InterPro" id="IPR029526">
    <property type="entry name" value="PGBD"/>
</dbReference>
<protein>
    <recommendedName>
        <fullName evidence="2">PiggyBac transposable element-derived protein domain-containing protein</fullName>
    </recommendedName>
</protein>
<dbReference type="PANTHER" id="PTHR47272">
    <property type="entry name" value="DDE_TNP_1_7 DOMAIN-CONTAINING PROTEIN"/>
    <property type="match status" value="1"/>
</dbReference>
<proteinExistence type="predicted"/>
<accession>A0A6G0HM71</accession>
<dbReference type="PANTHER" id="PTHR47272:SF1">
    <property type="entry name" value="PIGGYBAC TRANSPOSABLE ELEMENT-DERIVED PROTEIN 3-LIKE"/>
    <property type="match status" value="1"/>
</dbReference>
<evidence type="ECO:0000313" key="3">
    <source>
        <dbReference type="EMBL" id="KAE8280131.1"/>
    </source>
</evidence>
<reference evidence="3 4" key="1">
    <citation type="submission" date="2019-07" db="EMBL/GenBank/DDBJ databases">
        <title>Chromosome genome assembly for large yellow croaker.</title>
        <authorList>
            <person name="Xiao S."/>
        </authorList>
    </citation>
    <scope>NUCLEOTIDE SEQUENCE [LARGE SCALE GENOMIC DNA]</scope>
    <source>
        <strain evidence="3">JMULYC20181020</strain>
        <tissue evidence="3">Muscle</tissue>
    </source>
</reference>
<sequence length="290" mass="32907">MISVPCLKIVSEYKTHMGGVDLADMMIALYHTPAKSHRWYLAIFWQIIDIAVNNAWLLHRRDAAPLGQKHQCLKDFKLDVAKGLIYPEKQKRGCPSKGNEDNTPPRVVKQPKVPRPVDDMRYDGIDHFPILSVKGRCRMCQDGQTSVMCQKCKVWCLVCSAELKYHGNAVSMIRHFTDKHGAAVNQGNTNQVDRKRELDEALVNMVVKDSQPFSIVDDCGFKEFVALLDPTFTLPSRQALKNMVVHRYEMEKTKAKAVVQRVEAVSLTADMWTSINMDAYLAVTGHYVDN</sequence>
<feature type="domain" description="PiggyBac transposable element-derived protein" evidence="2">
    <location>
        <begin position="5"/>
        <end position="56"/>
    </location>
</feature>
<dbReference type="AlphaFoldDB" id="A0A6G0HM71"/>
<dbReference type="Proteomes" id="UP000424527">
    <property type="component" value="Unassembled WGS sequence"/>
</dbReference>
<dbReference type="EMBL" id="REGW02000022">
    <property type="protein sequence ID" value="KAE8280131.1"/>
    <property type="molecule type" value="Genomic_DNA"/>
</dbReference>
<evidence type="ECO:0000313" key="4">
    <source>
        <dbReference type="Proteomes" id="UP000424527"/>
    </source>
</evidence>
<gene>
    <name evidence="3" type="ORF">D5F01_LYC22271</name>
</gene>
<evidence type="ECO:0000256" key="1">
    <source>
        <dbReference type="SAM" id="MobiDB-lite"/>
    </source>
</evidence>